<dbReference type="UniPathway" id="UPA00148">
    <property type="reaction ID" value="UER00211"/>
</dbReference>
<dbReference type="HAMAP" id="MF_01646">
    <property type="entry name" value="Siroheme_synth"/>
    <property type="match status" value="1"/>
</dbReference>
<evidence type="ECO:0000259" key="20">
    <source>
        <dbReference type="Pfam" id="PF10414"/>
    </source>
</evidence>
<reference evidence="22 23" key="1">
    <citation type="submission" date="2015-07" db="EMBL/GenBank/DDBJ databases">
        <title>ATOL: Assembling a taxonomically balanced genome-scale reconstruction of the evolutionary history of the Enterobacteriaceae.</title>
        <authorList>
            <person name="Plunkett G.III."/>
            <person name="Neeno-Eckwall E.C."/>
            <person name="Glasner J.D."/>
            <person name="Perna N.T."/>
        </authorList>
    </citation>
    <scope>NUCLEOTIDE SEQUENCE [LARGE SCALE GENOMIC DNA]</scope>
    <source>
        <strain evidence="22 23">ATCC 35017</strain>
    </source>
</reference>
<comment type="catalytic activity">
    <reaction evidence="14 16">
        <text>precorrin-2 + NAD(+) = sirohydrochlorin + NADH + 2 H(+)</text>
        <dbReference type="Rhea" id="RHEA:15613"/>
        <dbReference type="ChEBI" id="CHEBI:15378"/>
        <dbReference type="ChEBI" id="CHEBI:57540"/>
        <dbReference type="ChEBI" id="CHEBI:57945"/>
        <dbReference type="ChEBI" id="CHEBI:58351"/>
        <dbReference type="ChEBI" id="CHEBI:58827"/>
        <dbReference type="EC" id="1.3.1.76"/>
    </reaction>
</comment>
<dbReference type="UniPathway" id="UPA00262">
    <property type="reaction ID" value="UER00211"/>
</dbReference>
<dbReference type="Pfam" id="PF00590">
    <property type="entry name" value="TP_methylase"/>
    <property type="match status" value="1"/>
</dbReference>
<dbReference type="InterPro" id="IPR035996">
    <property type="entry name" value="4pyrrol_Methylase_sf"/>
</dbReference>
<dbReference type="Gene3D" id="1.10.8.210">
    <property type="entry name" value="Sirohaem synthase, dimerisation domain"/>
    <property type="match status" value="1"/>
</dbReference>
<comment type="similarity">
    <text evidence="2 18">Belongs to the precorrin methyltransferase family.</text>
</comment>
<comment type="similarity">
    <text evidence="16">In the N-terminal section; belongs to the precorrin-2 dehydrogenase / sirohydrochlorin ferrochelatase family.</text>
</comment>
<dbReference type="InterPro" id="IPR003043">
    <property type="entry name" value="Uropor_MeTrfase_CS"/>
</dbReference>
<dbReference type="InterPro" id="IPR006367">
    <property type="entry name" value="Sirohaem_synthase_N"/>
</dbReference>
<evidence type="ECO:0000256" key="7">
    <source>
        <dbReference type="ARBA" id="ARBA00022691"/>
    </source>
</evidence>
<dbReference type="Gene3D" id="3.40.50.720">
    <property type="entry name" value="NAD(P)-binding Rossmann-like Domain"/>
    <property type="match status" value="1"/>
</dbReference>
<dbReference type="FunFam" id="3.30.950.10:FF:000001">
    <property type="entry name" value="Siroheme synthase"/>
    <property type="match status" value="1"/>
</dbReference>
<evidence type="ECO:0000256" key="18">
    <source>
        <dbReference type="RuleBase" id="RU003960"/>
    </source>
</evidence>
<dbReference type="Proteomes" id="UP000053226">
    <property type="component" value="Unassembled WGS sequence"/>
</dbReference>
<keyword evidence="6 16" id="KW-0808">Transferase</keyword>
<dbReference type="Pfam" id="PF14824">
    <property type="entry name" value="Sirohm_synth_M"/>
    <property type="match status" value="1"/>
</dbReference>
<keyword evidence="11 16" id="KW-0627">Porphyrin biosynthesis</keyword>
<dbReference type="Gene3D" id="3.40.1010.10">
    <property type="entry name" value="Cobalt-precorrin-4 Transmethylase, Domain 1"/>
    <property type="match status" value="1"/>
</dbReference>
<feature type="binding site" evidence="16">
    <location>
        <begin position="22"/>
        <end position="23"/>
    </location>
    <ligand>
        <name>NAD(+)</name>
        <dbReference type="ChEBI" id="CHEBI:57540"/>
    </ligand>
</feature>
<gene>
    <name evidence="16" type="primary">cysG</name>
    <name evidence="22" type="ORF">M992_1305</name>
</gene>
<dbReference type="Gene3D" id="3.30.160.110">
    <property type="entry name" value="Siroheme synthase, domain 2"/>
    <property type="match status" value="1"/>
</dbReference>
<feature type="binding site" evidence="16">
    <location>
        <begin position="334"/>
        <end position="335"/>
    </location>
    <ligand>
        <name>S-adenosyl-L-methionine</name>
        <dbReference type="ChEBI" id="CHEBI:59789"/>
    </ligand>
</feature>
<evidence type="ECO:0000313" key="23">
    <source>
        <dbReference type="Proteomes" id="UP000053226"/>
    </source>
</evidence>
<feature type="active site" description="Proton acceptor" evidence="16 17">
    <location>
        <position position="251"/>
    </location>
</feature>
<evidence type="ECO:0000256" key="10">
    <source>
        <dbReference type="ARBA" id="ARBA00023239"/>
    </source>
</evidence>
<evidence type="ECO:0000256" key="17">
    <source>
        <dbReference type="PIRSR" id="PIRSR036426-1"/>
    </source>
</evidence>
<feature type="binding site" evidence="16">
    <location>
        <position position="228"/>
    </location>
    <ligand>
        <name>S-adenosyl-L-methionine</name>
        <dbReference type="ChEBI" id="CHEBI:59789"/>
    </ligand>
</feature>
<proteinExistence type="inferred from homology"/>
<comment type="pathway">
    <text evidence="15 16">Cofactor biosynthesis; adenosylcobalamin biosynthesis; precorrin-2 from uroporphyrinogen III: step 1/1.</text>
</comment>
<dbReference type="EC" id="2.1.1.107" evidence="16"/>
<evidence type="ECO:0000256" key="6">
    <source>
        <dbReference type="ARBA" id="ARBA00022679"/>
    </source>
</evidence>
<dbReference type="InterPro" id="IPR012409">
    <property type="entry name" value="Sirohaem_synth"/>
</dbReference>
<evidence type="ECO:0000256" key="5">
    <source>
        <dbReference type="ARBA" id="ARBA00022603"/>
    </source>
</evidence>
<dbReference type="FunFam" id="3.40.1010.10:FF:000001">
    <property type="entry name" value="Siroheme synthase"/>
    <property type="match status" value="1"/>
</dbReference>
<comment type="catalytic activity">
    <reaction evidence="16">
        <text>siroheme + 2 H(+) = sirohydrochlorin + Fe(2+)</text>
        <dbReference type="Rhea" id="RHEA:24360"/>
        <dbReference type="ChEBI" id="CHEBI:15378"/>
        <dbReference type="ChEBI" id="CHEBI:29033"/>
        <dbReference type="ChEBI" id="CHEBI:58351"/>
        <dbReference type="ChEBI" id="CHEBI:60052"/>
        <dbReference type="EC" id="4.99.1.4"/>
    </reaction>
</comment>
<feature type="domain" description="Sirohaem synthase dimerisation" evidence="20">
    <location>
        <begin position="150"/>
        <end position="207"/>
    </location>
</feature>
<dbReference type="EC" id="1.3.1.76" evidence="16"/>
<dbReference type="InterPro" id="IPR000878">
    <property type="entry name" value="4pyrrol_Mease"/>
</dbReference>
<evidence type="ECO:0000256" key="2">
    <source>
        <dbReference type="ARBA" id="ARBA00005879"/>
    </source>
</evidence>
<evidence type="ECO:0000259" key="21">
    <source>
        <dbReference type="Pfam" id="PF14824"/>
    </source>
</evidence>
<keyword evidence="12 16" id="KW-0511">Multifunctional enzyme</keyword>
<dbReference type="NCBIfam" id="NF007922">
    <property type="entry name" value="PRK10637.1"/>
    <property type="match status" value="1"/>
</dbReference>
<evidence type="ECO:0000313" key="22">
    <source>
        <dbReference type="EMBL" id="KPD03176.1"/>
    </source>
</evidence>
<dbReference type="InterPro" id="IPR037115">
    <property type="entry name" value="Sirohaem_synt_dimer_dom_sf"/>
</dbReference>
<dbReference type="NCBIfam" id="NF004790">
    <property type="entry name" value="PRK06136.1"/>
    <property type="match status" value="1"/>
</dbReference>
<dbReference type="SUPFAM" id="SSF75615">
    <property type="entry name" value="Siroheme synthase middle domains-like"/>
    <property type="match status" value="1"/>
</dbReference>
<dbReference type="AlphaFoldDB" id="A0A0N0ZBD1"/>
<keyword evidence="23" id="KW-1185">Reference proteome</keyword>
<dbReference type="GO" id="GO:0004851">
    <property type="term" value="F:uroporphyrin-III C-methyltransferase activity"/>
    <property type="evidence" value="ECO:0007669"/>
    <property type="project" value="UniProtKB-UniRule"/>
</dbReference>
<accession>A0A0N0ZBD1</accession>
<dbReference type="GO" id="GO:0051287">
    <property type="term" value="F:NAD binding"/>
    <property type="evidence" value="ECO:0007669"/>
    <property type="project" value="InterPro"/>
</dbReference>
<dbReference type="GO" id="GO:0009236">
    <property type="term" value="P:cobalamin biosynthetic process"/>
    <property type="evidence" value="ECO:0007669"/>
    <property type="project" value="UniProtKB-UniRule"/>
</dbReference>
<comment type="function">
    <text evidence="16">Multifunctional enzyme that catalyzes the SAM-dependent methylations of uroporphyrinogen III at position C-2 and C-7 to form precorrin-2 via precorrin-1. Then it catalyzes the NAD-dependent ring dehydrogenation of precorrin-2 to yield sirohydrochlorin. Finally, it catalyzes the ferrochelation of sirohydrochlorin to yield siroheme.</text>
</comment>
<dbReference type="PANTHER" id="PTHR45790">
    <property type="entry name" value="SIROHEME SYNTHASE-RELATED"/>
    <property type="match status" value="1"/>
</dbReference>
<dbReference type="EC" id="4.99.1.4" evidence="16"/>
<evidence type="ECO:0000256" key="15">
    <source>
        <dbReference type="ARBA" id="ARBA00060548"/>
    </source>
</evidence>
<keyword evidence="5 16" id="KW-0489">Methyltransferase</keyword>
<sequence>MDYFPIFCQLAQKPCLVVGGGEIAERKARLLIDAGAQLTVVALSFTPQFLSWQQAQKIRLIQRAFTDELINHQWLVIAATNNDAVNQQVYQAANARQTFCNVVDSPQQASFIMPSIIDRSPIMVAISSGGKAPVLARILREKLEVSLPQHLGRLAELAGSLRDTVKARFSRMSQRRQFWERFFTHPNLAQSVADQHQPHIQASLNQLFDAQPSTTTPQGSVVLVGAGPGDPGLLTLKGLQHIQQADVVIYDRLVSEPVMQLVRRDAERIFVGKRAGDHCVPQTQINQLLLQHAQQGKRVVRLKGGDPFIFGRGAEELALLVQHQINFSVVPGITAASGCSTYAGIPLTHRDHAQSVRFITGHGKDITLPEWRCLAVKNQTLVFYMGLTKAPLIEASLLAQNMAPTTPVAIIENGTLPNQKVVTGELQHLAHLAQQCHSPALIIVGEVVNYRASLHWFSS</sequence>
<comment type="pathway">
    <text evidence="13 16">Porphyrin-containing compound metabolism; siroheme biosynthesis; precorrin-2 from uroporphyrinogen III: step 1/1.</text>
</comment>
<dbReference type="PROSITE" id="PS00840">
    <property type="entry name" value="SUMT_2"/>
    <property type="match status" value="1"/>
</dbReference>
<evidence type="ECO:0000256" key="13">
    <source>
        <dbReference type="ARBA" id="ARBA00025705"/>
    </source>
</evidence>
<feature type="binding site" evidence="16">
    <location>
        <position position="309"/>
    </location>
    <ligand>
        <name>S-adenosyl-L-methionine</name>
        <dbReference type="ChEBI" id="CHEBI:59789"/>
    </ligand>
</feature>
<dbReference type="EMBL" id="LGAA01000014">
    <property type="protein sequence ID" value="KPD03176.1"/>
    <property type="molecule type" value="Genomic_DNA"/>
</dbReference>
<feature type="region of interest" description="Uroporphyrinogen-III C-methyltransferase" evidence="16">
    <location>
        <begin position="219"/>
        <end position="459"/>
    </location>
</feature>
<feature type="domain" description="Tetrapyrrole methylase" evidence="19">
    <location>
        <begin position="221"/>
        <end position="429"/>
    </location>
</feature>
<feature type="active site" description="Proton donor" evidence="16 17">
    <location>
        <position position="273"/>
    </location>
</feature>
<dbReference type="NCBIfam" id="TIGR01469">
    <property type="entry name" value="cobA_cysG_Cterm"/>
    <property type="match status" value="1"/>
</dbReference>
<feature type="modified residue" description="Phosphoserine" evidence="16">
    <location>
        <position position="128"/>
    </location>
</feature>
<feature type="binding site" evidence="16">
    <location>
        <begin position="43"/>
        <end position="44"/>
    </location>
    <ligand>
        <name>NAD(+)</name>
        <dbReference type="ChEBI" id="CHEBI:57540"/>
    </ligand>
</feature>
<evidence type="ECO:0000256" key="4">
    <source>
        <dbReference type="ARBA" id="ARBA00022573"/>
    </source>
</evidence>
<evidence type="ECO:0000256" key="12">
    <source>
        <dbReference type="ARBA" id="ARBA00023268"/>
    </source>
</evidence>
<evidence type="ECO:0000256" key="9">
    <source>
        <dbReference type="ARBA" id="ARBA00023027"/>
    </source>
</evidence>
<dbReference type="Gene3D" id="3.30.950.10">
    <property type="entry name" value="Methyltransferase, Cobalt-precorrin-4 Transmethylase, Domain 2"/>
    <property type="match status" value="1"/>
</dbReference>
<evidence type="ECO:0000256" key="11">
    <source>
        <dbReference type="ARBA" id="ARBA00023244"/>
    </source>
</evidence>
<organism evidence="22 23">
    <name type="scientific">Moellerella wisconsensis ATCC 35017</name>
    <dbReference type="NCBI Taxonomy" id="1354267"/>
    <lineage>
        <taxon>Bacteria</taxon>
        <taxon>Pseudomonadati</taxon>
        <taxon>Pseudomonadota</taxon>
        <taxon>Gammaproteobacteria</taxon>
        <taxon>Enterobacterales</taxon>
        <taxon>Morganellaceae</taxon>
        <taxon>Moellerella</taxon>
    </lineage>
</organism>
<keyword evidence="10 16" id="KW-0456">Lyase</keyword>
<feature type="region of interest" description="Precorrin-2 dehydrogenase / sirohydrochlorin ferrochelatase" evidence="16">
    <location>
        <begin position="1"/>
        <end position="204"/>
    </location>
</feature>
<feature type="domain" description="Siroheme synthase central" evidence="21">
    <location>
        <begin position="124"/>
        <end position="144"/>
    </location>
</feature>
<evidence type="ECO:0000256" key="16">
    <source>
        <dbReference type="HAMAP-Rule" id="MF_01646"/>
    </source>
</evidence>
<evidence type="ECO:0000259" key="19">
    <source>
        <dbReference type="Pfam" id="PF00590"/>
    </source>
</evidence>
<dbReference type="GO" id="GO:0032259">
    <property type="term" value="P:methylation"/>
    <property type="evidence" value="ECO:0007669"/>
    <property type="project" value="UniProtKB-KW"/>
</dbReference>
<dbReference type="GO" id="GO:0043115">
    <property type="term" value="F:precorrin-2 dehydrogenase activity"/>
    <property type="evidence" value="ECO:0007669"/>
    <property type="project" value="UniProtKB-UniRule"/>
</dbReference>
<dbReference type="PIRSF" id="PIRSF036426">
    <property type="entry name" value="Sirohaem_synth"/>
    <property type="match status" value="1"/>
</dbReference>
<dbReference type="GO" id="GO:0019354">
    <property type="term" value="P:siroheme biosynthetic process"/>
    <property type="evidence" value="ECO:0007669"/>
    <property type="project" value="UniProtKB-UniRule"/>
</dbReference>
<dbReference type="GO" id="GO:0051266">
    <property type="term" value="F:sirohydrochlorin ferrochelatase activity"/>
    <property type="evidence" value="ECO:0007669"/>
    <property type="project" value="UniProtKB-EC"/>
</dbReference>
<evidence type="ECO:0000256" key="8">
    <source>
        <dbReference type="ARBA" id="ARBA00023002"/>
    </source>
</evidence>
<keyword evidence="9 16" id="KW-0520">NAD</keyword>
<comment type="catalytic activity">
    <reaction evidence="16">
        <text>uroporphyrinogen III + 2 S-adenosyl-L-methionine = precorrin-2 + 2 S-adenosyl-L-homocysteine + H(+)</text>
        <dbReference type="Rhea" id="RHEA:32459"/>
        <dbReference type="ChEBI" id="CHEBI:15378"/>
        <dbReference type="ChEBI" id="CHEBI:57308"/>
        <dbReference type="ChEBI" id="CHEBI:57856"/>
        <dbReference type="ChEBI" id="CHEBI:58827"/>
        <dbReference type="ChEBI" id="CHEBI:59789"/>
        <dbReference type="EC" id="2.1.1.107"/>
    </reaction>
</comment>
<feature type="binding site" evidence="16">
    <location>
        <position position="414"/>
    </location>
    <ligand>
        <name>S-adenosyl-L-methionine</name>
        <dbReference type="ChEBI" id="CHEBI:59789"/>
    </ligand>
</feature>
<dbReference type="InterPro" id="IPR014776">
    <property type="entry name" value="4pyrrole_Mease_sub2"/>
</dbReference>
<dbReference type="OrthoDB" id="9815856at2"/>
<evidence type="ECO:0000256" key="14">
    <source>
        <dbReference type="ARBA" id="ARBA00047561"/>
    </source>
</evidence>
<dbReference type="NCBIfam" id="TIGR01470">
    <property type="entry name" value="cysG_Nterm"/>
    <property type="match status" value="1"/>
</dbReference>
<dbReference type="PROSITE" id="PS00839">
    <property type="entry name" value="SUMT_1"/>
    <property type="match status" value="1"/>
</dbReference>
<dbReference type="CDD" id="cd11642">
    <property type="entry name" value="SUMT"/>
    <property type="match status" value="1"/>
</dbReference>
<comment type="pathway">
    <text evidence="1 16">Porphyrin-containing compound metabolism; siroheme biosynthesis; sirohydrochlorin from precorrin-2: step 1/1.</text>
</comment>
<dbReference type="InterPro" id="IPR036291">
    <property type="entry name" value="NAD(P)-bd_dom_sf"/>
</dbReference>
<dbReference type="SUPFAM" id="SSF51735">
    <property type="entry name" value="NAD(P)-binding Rossmann-fold domains"/>
    <property type="match status" value="1"/>
</dbReference>
<name>A0A0N0ZBD1_9GAMM</name>
<dbReference type="FunFam" id="3.30.160.110:FF:000001">
    <property type="entry name" value="Siroheme synthase"/>
    <property type="match status" value="1"/>
</dbReference>
<evidence type="ECO:0000256" key="1">
    <source>
        <dbReference type="ARBA" id="ARBA00005010"/>
    </source>
</evidence>
<dbReference type="InterPro" id="IPR019478">
    <property type="entry name" value="Sirohaem_synthase_dimer_dom"/>
</dbReference>
<dbReference type="PANTHER" id="PTHR45790:SF1">
    <property type="entry name" value="SIROHEME SYNTHASE"/>
    <property type="match status" value="1"/>
</dbReference>
<dbReference type="GeneID" id="79717935"/>
<dbReference type="SUPFAM" id="SSF53790">
    <property type="entry name" value="Tetrapyrrole methylase"/>
    <property type="match status" value="1"/>
</dbReference>
<dbReference type="InterPro" id="IPR006366">
    <property type="entry name" value="CobA/CysG_C"/>
</dbReference>
<protein>
    <recommendedName>
        <fullName evidence="16">Siroheme synthase</fullName>
    </recommendedName>
    <domain>
        <recommendedName>
            <fullName evidence="16">Uroporphyrinogen-III C-methyltransferase</fullName>
            <shortName evidence="16">Urogen III methylase</shortName>
            <ecNumber evidence="16">2.1.1.107</ecNumber>
        </recommendedName>
        <alternativeName>
            <fullName evidence="16">SUMT</fullName>
        </alternativeName>
        <alternativeName>
            <fullName evidence="16">Uroporphyrinogen III methylase</fullName>
            <shortName evidence="16">UROM</shortName>
        </alternativeName>
    </domain>
    <domain>
        <recommendedName>
            <fullName evidence="16">Precorrin-2 dehydrogenase</fullName>
            <ecNumber evidence="16">1.3.1.76</ecNumber>
        </recommendedName>
    </domain>
    <domain>
        <recommendedName>
            <fullName evidence="16">Sirohydrochlorin ferrochelatase</fullName>
            <ecNumber evidence="16">4.99.1.4</ecNumber>
        </recommendedName>
    </domain>
</protein>
<evidence type="ECO:0000256" key="3">
    <source>
        <dbReference type="ARBA" id="ARBA00022553"/>
    </source>
</evidence>
<keyword evidence="4 16" id="KW-0169">Cobalamin biosynthesis</keyword>
<comment type="pathway">
    <text evidence="16">Cofactor biosynthesis; adenosylcobalamin biosynthesis; sirohydrochlorin from precorrin-2: step 1/1.</text>
</comment>
<dbReference type="InterPro" id="IPR014777">
    <property type="entry name" value="4pyrrole_Mease_sub1"/>
</dbReference>
<comment type="pathway">
    <text evidence="16">Porphyrin-containing compound metabolism; siroheme biosynthesis; siroheme from sirohydrochlorin: step 1/1.</text>
</comment>
<comment type="caution">
    <text evidence="22">The sequence shown here is derived from an EMBL/GenBank/DDBJ whole genome shotgun (WGS) entry which is preliminary data.</text>
</comment>
<dbReference type="RefSeq" id="WP_053907822.1">
    <property type="nucleotide sequence ID" value="NZ_CAWMUS010000014.1"/>
</dbReference>
<dbReference type="Pfam" id="PF13241">
    <property type="entry name" value="NAD_binding_7"/>
    <property type="match status" value="1"/>
</dbReference>
<dbReference type="InterPro" id="IPR028281">
    <property type="entry name" value="Sirohaem_synthase_central"/>
</dbReference>
<keyword evidence="3 16" id="KW-0597">Phosphoprotein</keyword>
<comment type="similarity">
    <text evidence="16">In the C-terminal section; belongs to the precorrin methyltransferase family.</text>
</comment>
<keyword evidence="8 16" id="KW-0560">Oxidoreductase</keyword>
<dbReference type="Pfam" id="PF10414">
    <property type="entry name" value="CysG_dimeriser"/>
    <property type="match status" value="1"/>
</dbReference>
<keyword evidence="7 16" id="KW-0949">S-adenosyl-L-methionine</keyword>
<feature type="binding site" evidence="16">
    <location>
        <position position="385"/>
    </location>
    <ligand>
        <name>S-adenosyl-L-methionine</name>
        <dbReference type="ChEBI" id="CHEBI:59789"/>
    </ligand>
</feature>
<dbReference type="InterPro" id="IPR050161">
    <property type="entry name" value="Siro_Cobalamin_biosynth"/>
</dbReference>
<feature type="binding site" evidence="16">
    <location>
        <begin position="304"/>
        <end position="306"/>
    </location>
    <ligand>
        <name>S-adenosyl-L-methionine</name>
        <dbReference type="ChEBI" id="CHEBI:59789"/>
    </ligand>
</feature>